<evidence type="ECO:0000313" key="4">
    <source>
        <dbReference type="Proteomes" id="UP000222106"/>
    </source>
</evidence>
<feature type="region of interest" description="Disordered" evidence="1">
    <location>
        <begin position="23"/>
        <end position="78"/>
    </location>
</feature>
<proteinExistence type="predicted"/>
<organism evidence="3 4">
    <name type="scientific">Georgenia soli</name>
    <dbReference type="NCBI Taxonomy" id="638953"/>
    <lineage>
        <taxon>Bacteria</taxon>
        <taxon>Bacillati</taxon>
        <taxon>Actinomycetota</taxon>
        <taxon>Actinomycetes</taxon>
        <taxon>Micrococcales</taxon>
        <taxon>Bogoriellaceae</taxon>
        <taxon>Georgenia</taxon>
    </lineage>
</organism>
<sequence>MTPRRTAGLTAAVAAILTAAGCSSTPAEPQPAAAPTAPSSTPATSSSRPTDQPMEELTGQEQDPTDPPPTWDETAAEEAADRAVAFMRAFARPDLAAQQWHAGIAGLMTTTGAETFAYVDPAAVPATTVTDGGEVLDTSSASLAEVRVETDAGPYLVTLTRTAATDPWLVEYADPID</sequence>
<dbReference type="Proteomes" id="UP000222106">
    <property type="component" value="Unassembled WGS sequence"/>
</dbReference>
<feature type="chain" id="PRO_5039128121" description="Lipoprotein" evidence="2">
    <location>
        <begin position="28"/>
        <end position="177"/>
    </location>
</feature>
<comment type="caution">
    <text evidence="3">The sequence shown here is derived from an EMBL/GenBank/DDBJ whole genome shotgun (WGS) entry which is preliminary data.</text>
</comment>
<evidence type="ECO:0008006" key="5">
    <source>
        <dbReference type="Google" id="ProtNLM"/>
    </source>
</evidence>
<feature type="signal peptide" evidence="2">
    <location>
        <begin position="1"/>
        <end position="27"/>
    </location>
</feature>
<reference evidence="3 4" key="1">
    <citation type="submission" date="2017-10" db="EMBL/GenBank/DDBJ databases">
        <title>Sequencing the genomes of 1000 actinobacteria strains.</title>
        <authorList>
            <person name="Klenk H.-P."/>
        </authorList>
    </citation>
    <scope>NUCLEOTIDE SEQUENCE [LARGE SCALE GENOMIC DNA]</scope>
    <source>
        <strain evidence="3 4">DSM 21838</strain>
    </source>
</reference>
<protein>
    <recommendedName>
        <fullName evidence="5">Lipoprotein</fullName>
    </recommendedName>
</protein>
<keyword evidence="4" id="KW-1185">Reference proteome</keyword>
<accession>A0A2A9F2K4</accession>
<evidence type="ECO:0000256" key="2">
    <source>
        <dbReference type="SAM" id="SignalP"/>
    </source>
</evidence>
<gene>
    <name evidence="3" type="ORF">ATJ97_0099</name>
</gene>
<evidence type="ECO:0000256" key="1">
    <source>
        <dbReference type="SAM" id="MobiDB-lite"/>
    </source>
</evidence>
<keyword evidence="2" id="KW-0732">Signal</keyword>
<feature type="compositionally biased region" description="Low complexity" evidence="1">
    <location>
        <begin position="23"/>
        <end position="50"/>
    </location>
</feature>
<evidence type="ECO:0000313" key="3">
    <source>
        <dbReference type="EMBL" id="PFG45046.1"/>
    </source>
</evidence>
<dbReference type="PROSITE" id="PS51257">
    <property type="entry name" value="PROKAR_LIPOPROTEIN"/>
    <property type="match status" value="1"/>
</dbReference>
<name>A0A2A9F2K4_9MICO</name>
<dbReference type="EMBL" id="PDJI01000002">
    <property type="protein sequence ID" value="PFG45046.1"/>
    <property type="molecule type" value="Genomic_DNA"/>
</dbReference>
<dbReference type="AlphaFoldDB" id="A0A2A9F2K4"/>